<organism evidence="2 3">
    <name type="scientific">Lophium mytilinum</name>
    <dbReference type="NCBI Taxonomy" id="390894"/>
    <lineage>
        <taxon>Eukaryota</taxon>
        <taxon>Fungi</taxon>
        <taxon>Dikarya</taxon>
        <taxon>Ascomycota</taxon>
        <taxon>Pezizomycotina</taxon>
        <taxon>Dothideomycetes</taxon>
        <taxon>Pleosporomycetidae</taxon>
        <taxon>Mytilinidiales</taxon>
        <taxon>Mytilinidiaceae</taxon>
        <taxon>Lophium</taxon>
    </lineage>
</organism>
<reference evidence="2" key="1">
    <citation type="journal article" date="2020" name="Stud. Mycol.">
        <title>101 Dothideomycetes genomes: a test case for predicting lifestyles and emergence of pathogens.</title>
        <authorList>
            <person name="Haridas S."/>
            <person name="Albert R."/>
            <person name="Binder M."/>
            <person name="Bloem J."/>
            <person name="Labutti K."/>
            <person name="Salamov A."/>
            <person name="Andreopoulos B."/>
            <person name="Baker S."/>
            <person name="Barry K."/>
            <person name="Bills G."/>
            <person name="Bluhm B."/>
            <person name="Cannon C."/>
            <person name="Castanera R."/>
            <person name="Culley D."/>
            <person name="Daum C."/>
            <person name="Ezra D."/>
            <person name="Gonzalez J."/>
            <person name="Henrissat B."/>
            <person name="Kuo A."/>
            <person name="Liang C."/>
            <person name="Lipzen A."/>
            <person name="Lutzoni F."/>
            <person name="Magnuson J."/>
            <person name="Mondo S."/>
            <person name="Nolan M."/>
            <person name="Ohm R."/>
            <person name="Pangilinan J."/>
            <person name="Park H.-J."/>
            <person name="Ramirez L."/>
            <person name="Alfaro M."/>
            <person name="Sun H."/>
            <person name="Tritt A."/>
            <person name="Yoshinaga Y."/>
            <person name="Zwiers L.-H."/>
            <person name="Turgeon B."/>
            <person name="Goodwin S."/>
            <person name="Spatafora J."/>
            <person name="Crous P."/>
            <person name="Grigoriev I."/>
        </authorList>
    </citation>
    <scope>NUCLEOTIDE SEQUENCE</scope>
    <source>
        <strain evidence="2">CBS 269.34</strain>
    </source>
</reference>
<dbReference type="Proteomes" id="UP000799750">
    <property type="component" value="Unassembled WGS sequence"/>
</dbReference>
<name>A0A6A6R7P8_9PEZI</name>
<feature type="chain" id="PRO_5025328233" evidence="1">
    <location>
        <begin position="21"/>
        <end position="73"/>
    </location>
</feature>
<accession>A0A6A6R7P8</accession>
<keyword evidence="3" id="KW-1185">Reference proteome</keyword>
<proteinExistence type="predicted"/>
<sequence>MKLSTSLSIVFAGFLGAASAQANYQDCVNGCWACRGGSGYTKSMDDNYLDYCKNQYCNPEHGPIPSNIGCYTP</sequence>
<dbReference type="AlphaFoldDB" id="A0A6A6R7P8"/>
<gene>
    <name evidence="2" type="ORF">BU16DRAFT_556957</name>
</gene>
<evidence type="ECO:0000313" key="2">
    <source>
        <dbReference type="EMBL" id="KAF2500496.1"/>
    </source>
</evidence>
<dbReference type="EMBL" id="MU004183">
    <property type="protein sequence ID" value="KAF2500496.1"/>
    <property type="molecule type" value="Genomic_DNA"/>
</dbReference>
<evidence type="ECO:0000256" key="1">
    <source>
        <dbReference type="SAM" id="SignalP"/>
    </source>
</evidence>
<keyword evidence="1" id="KW-0732">Signal</keyword>
<feature type="signal peptide" evidence="1">
    <location>
        <begin position="1"/>
        <end position="20"/>
    </location>
</feature>
<protein>
    <submittedName>
        <fullName evidence="2">Uncharacterized protein</fullName>
    </submittedName>
</protein>
<evidence type="ECO:0000313" key="3">
    <source>
        <dbReference type="Proteomes" id="UP000799750"/>
    </source>
</evidence>